<evidence type="ECO:0000313" key="5">
    <source>
        <dbReference type="Proteomes" id="UP000677234"/>
    </source>
</evidence>
<dbReference type="Pfam" id="PF13217">
    <property type="entry name" value="DUF4025"/>
    <property type="match status" value="1"/>
</dbReference>
<protein>
    <submittedName>
        <fullName evidence="2">YozQ family protein</fullName>
    </submittedName>
</protein>
<reference evidence="2 4" key="1">
    <citation type="submission" date="2020-12" db="EMBL/GenBank/DDBJ databases">
        <title>strain FJAT-54423T represents a novel species of the genus Brevibacillus.</title>
        <authorList>
            <person name="Tang R."/>
        </authorList>
    </citation>
    <scope>NUCLEOTIDE SEQUENCE [LARGE SCALE GENOMIC DNA]</scope>
    <source>
        <strain evidence="2 4">FJAT-54423</strain>
    </source>
</reference>
<sequence length="81" mass="9126">MENNQSTDLQQIAEDVAENTYDPADYQSRSFTDQGLAITHEQVSDDYMEGTNDGKIDRTGKEKNIDIPRTGYDSMFPDADT</sequence>
<feature type="compositionally biased region" description="Basic and acidic residues" evidence="1">
    <location>
        <begin position="52"/>
        <end position="66"/>
    </location>
</feature>
<dbReference type="Proteomes" id="UP000677234">
    <property type="component" value="Chromosome"/>
</dbReference>
<evidence type="ECO:0000313" key="4">
    <source>
        <dbReference type="Proteomes" id="UP000595847"/>
    </source>
</evidence>
<dbReference type="EMBL" id="CP066308">
    <property type="protein sequence ID" value="QQE76189.1"/>
    <property type="molecule type" value="Genomic_DNA"/>
</dbReference>
<dbReference type="RefSeq" id="WP_198829695.1">
    <property type="nucleotide sequence ID" value="NZ_CP066308.1"/>
</dbReference>
<evidence type="ECO:0000313" key="2">
    <source>
        <dbReference type="EMBL" id="QQE76189.1"/>
    </source>
</evidence>
<evidence type="ECO:0000256" key="1">
    <source>
        <dbReference type="SAM" id="MobiDB-lite"/>
    </source>
</evidence>
<feature type="region of interest" description="Disordered" evidence="1">
    <location>
        <begin position="40"/>
        <end position="81"/>
    </location>
</feature>
<evidence type="ECO:0000313" key="3">
    <source>
        <dbReference type="EMBL" id="QUO43218.1"/>
    </source>
</evidence>
<organism evidence="2 4">
    <name type="scientific">Brevibacillus composti</name>
    <dbReference type="NCBI Taxonomy" id="2796470"/>
    <lineage>
        <taxon>Bacteria</taxon>
        <taxon>Bacillati</taxon>
        <taxon>Bacillota</taxon>
        <taxon>Bacilli</taxon>
        <taxon>Bacillales</taxon>
        <taxon>Paenibacillaceae</taxon>
        <taxon>Brevibacillus</taxon>
    </lineage>
</organism>
<name>A0A7T5EP38_9BACL</name>
<proteinExistence type="predicted"/>
<dbReference type="EMBL" id="CP073708">
    <property type="protein sequence ID" value="QUO43218.1"/>
    <property type="molecule type" value="Genomic_DNA"/>
</dbReference>
<accession>A0A7T5EP38</accession>
<gene>
    <name evidence="2" type="ORF">JD108_10160</name>
    <name evidence="3" type="ORF">KDJ56_09855</name>
</gene>
<dbReference type="KEGG" id="bcop:JD108_10160"/>
<keyword evidence="5" id="KW-1185">Reference proteome</keyword>
<reference evidence="3" key="2">
    <citation type="submission" date="2021-04" db="EMBL/GenBank/DDBJ databases">
        <title>Brevibacillus composti FJAT-54423, complete genome.</title>
        <authorList>
            <person name="Tang R."/>
        </authorList>
    </citation>
    <scope>NUCLEOTIDE SEQUENCE</scope>
    <source>
        <strain evidence="3">FJAT-54424</strain>
    </source>
</reference>
<dbReference type="InterPro" id="IPR025100">
    <property type="entry name" value="DUF4025"/>
</dbReference>
<dbReference type="AlphaFoldDB" id="A0A7T5EP38"/>
<dbReference type="Proteomes" id="UP000595847">
    <property type="component" value="Chromosome"/>
</dbReference>